<keyword evidence="3" id="KW-0472">Membrane</keyword>
<name>X1MM43_9ZZZZ</name>
<feature type="non-terminal residue" evidence="4">
    <location>
        <position position="1"/>
    </location>
</feature>
<feature type="non-terminal residue" evidence="4">
    <location>
        <position position="277"/>
    </location>
</feature>
<evidence type="ECO:0000313" key="4">
    <source>
        <dbReference type="EMBL" id="GAI19121.1"/>
    </source>
</evidence>
<sequence length="277" mass="31457">IDKDTDLSSVTRARTHPLLTKFKRKGEDIYLWTTYNLDQIDINFANENVLLEIIDVILFYASKRARVIRLDAIGHIWKKLGTSCINLKETHYIIQLIRAILNEIFPDTLLLTQTNVPHKENVSYFGNGYNEVQLVYQFALSLLVLHTFYTGDASRLLEWASRLKNVSDKTAFFNVLATHDGLGVVPVKAILTDKEITDIADNIKERGGYISYKTAEDGVKKPYEMNITYYSAIADSKNTEELNIKKFIASQAIILSLLGIPGIYIHSLFGTENYLEG</sequence>
<dbReference type="InterPro" id="IPR045857">
    <property type="entry name" value="O16G_dom_2"/>
</dbReference>
<keyword evidence="1" id="KW-0328">Glycosyltransferase</keyword>
<gene>
    <name evidence="4" type="ORF">S06H3_32980</name>
</gene>
<dbReference type="Gene3D" id="3.90.400.10">
    <property type="entry name" value="Oligo-1,6-glucosidase, Domain 2"/>
    <property type="match status" value="1"/>
</dbReference>
<accession>X1MM43</accession>
<dbReference type="GO" id="GO:0005975">
    <property type="term" value="P:carbohydrate metabolic process"/>
    <property type="evidence" value="ECO:0007669"/>
    <property type="project" value="InterPro"/>
</dbReference>
<evidence type="ECO:0000256" key="1">
    <source>
        <dbReference type="ARBA" id="ARBA00022676"/>
    </source>
</evidence>
<reference evidence="4" key="1">
    <citation type="journal article" date="2014" name="Front. Microbiol.">
        <title>High frequency of phylogenetically diverse reductive dehalogenase-homologous genes in deep subseafloor sedimentary metagenomes.</title>
        <authorList>
            <person name="Kawai M."/>
            <person name="Futagami T."/>
            <person name="Toyoda A."/>
            <person name="Takaki Y."/>
            <person name="Nishi S."/>
            <person name="Hori S."/>
            <person name="Arai W."/>
            <person name="Tsubouchi T."/>
            <person name="Morono Y."/>
            <person name="Uchiyama I."/>
            <person name="Ito T."/>
            <person name="Fujiyama A."/>
            <person name="Inagaki F."/>
            <person name="Takami H."/>
        </authorList>
    </citation>
    <scope>NUCLEOTIDE SEQUENCE</scope>
    <source>
        <strain evidence="4">Expedition CK06-06</strain>
    </source>
</reference>
<organism evidence="4">
    <name type="scientific">marine sediment metagenome</name>
    <dbReference type="NCBI Taxonomy" id="412755"/>
    <lineage>
        <taxon>unclassified sequences</taxon>
        <taxon>metagenomes</taxon>
        <taxon>ecological metagenomes</taxon>
    </lineage>
</organism>
<dbReference type="SUPFAM" id="SSF51445">
    <property type="entry name" value="(Trans)glycosidases"/>
    <property type="match status" value="1"/>
</dbReference>
<keyword evidence="3" id="KW-1133">Transmembrane helix</keyword>
<keyword evidence="2" id="KW-0808">Transferase</keyword>
<feature type="transmembrane region" description="Helical" evidence="3">
    <location>
        <begin position="247"/>
        <end position="269"/>
    </location>
</feature>
<dbReference type="PANTHER" id="PTHR38784">
    <property type="entry name" value="SUCROSE PHOSPHORYLASE"/>
    <property type="match status" value="1"/>
</dbReference>
<dbReference type="Gene3D" id="3.20.20.80">
    <property type="entry name" value="Glycosidases"/>
    <property type="match status" value="1"/>
</dbReference>
<evidence type="ECO:0000256" key="2">
    <source>
        <dbReference type="ARBA" id="ARBA00022679"/>
    </source>
</evidence>
<dbReference type="AlphaFoldDB" id="X1MM43"/>
<evidence type="ECO:0008006" key="5">
    <source>
        <dbReference type="Google" id="ProtNLM"/>
    </source>
</evidence>
<protein>
    <recommendedName>
        <fullName evidence="5">Glycosyl hydrolase family 13 catalytic domain-containing protein</fullName>
    </recommendedName>
</protein>
<dbReference type="GO" id="GO:0016757">
    <property type="term" value="F:glycosyltransferase activity"/>
    <property type="evidence" value="ECO:0007669"/>
    <property type="project" value="UniProtKB-KW"/>
</dbReference>
<evidence type="ECO:0000256" key="3">
    <source>
        <dbReference type="SAM" id="Phobius"/>
    </source>
</evidence>
<dbReference type="PANTHER" id="PTHR38784:SF1">
    <property type="entry name" value="SUCROSE PHOSPHORYLASE"/>
    <property type="match status" value="1"/>
</dbReference>
<dbReference type="InterPro" id="IPR017853">
    <property type="entry name" value="GH"/>
</dbReference>
<proteinExistence type="predicted"/>
<comment type="caution">
    <text evidence="4">The sequence shown here is derived from an EMBL/GenBank/DDBJ whole genome shotgun (WGS) entry which is preliminary data.</text>
</comment>
<dbReference type="EMBL" id="BARV01019651">
    <property type="protein sequence ID" value="GAI19121.1"/>
    <property type="molecule type" value="Genomic_DNA"/>
</dbReference>
<keyword evidence="3" id="KW-0812">Transmembrane</keyword>